<dbReference type="AlphaFoldDB" id="A0A553I9C8"/>
<dbReference type="EMBL" id="VFLP01000008">
    <property type="protein sequence ID" value="TRX96801.1"/>
    <property type="molecule type" value="Genomic_DNA"/>
</dbReference>
<reference evidence="2" key="1">
    <citation type="submission" date="2019-06" db="EMBL/GenBank/DDBJ databases">
        <title>Draft genome sequence of the griseofulvin-producing fungus Xylaria cubensis strain G536.</title>
        <authorList>
            <person name="Mead M.E."/>
            <person name="Raja H.A."/>
            <person name="Steenwyk J.L."/>
            <person name="Knowles S.L."/>
            <person name="Oberlies N.H."/>
            <person name="Rokas A."/>
        </authorList>
    </citation>
    <scope>NUCLEOTIDE SEQUENCE [LARGE SCALE GENOMIC DNA]</scope>
    <source>
        <strain evidence="2">G536</strain>
    </source>
</reference>
<evidence type="ECO:0000313" key="1">
    <source>
        <dbReference type="EMBL" id="TRX96801.1"/>
    </source>
</evidence>
<name>A0A553I9C8_9PEZI</name>
<evidence type="ECO:0000313" key="2">
    <source>
        <dbReference type="Proteomes" id="UP000319160"/>
    </source>
</evidence>
<dbReference type="Proteomes" id="UP000319160">
    <property type="component" value="Unassembled WGS sequence"/>
</dbReference>
<protein>
    <submittedName>
        <fullName evidence="1">Uncharacterized protein</fullName>
    </submittedName>
</protein>
<sequence length="150" mass="17008">MQRCQPSKKPLFSIPFTKYIFQTLCVKSAAQQSTRSRTPSASSSANNTSQHPADFGVLSLMLASTRSKREVNGYRNMDEPGRQFWEAYLICSQAAEGWCCSCPRARKPANPVDPAAIFEREDLTQVEWETWRKLSWELLKNSPKTLTKGD</sequence>
<proteinExistence type="predicted"/>
<accession>A0A553I9C8</accession>
<organism evidence="1 2">
    <name type="scientific">Xylaria flabelliformis</name>
    <dbReference type="NCBI Taxonomy" id="2512241"/>
    <lineage>
        <taxon>Eukaryota</taxon>
        <taxon>Fungi</taxon>
        <taxon>Dikarya</taxon>
        <taxon>Ascomycota</taxon>
        <taxon>Pezizomycotina</taxon>
        <taxon>Sordariomycetes</taxon>
        <taxon>Xylariomycetidae</taxon>
        <taxon>Xylariales</taxon>
        <taxon>Xylariaceae</taxon>
        <taxon>Xylaria</taxon>
    </lineage>
</organism>
<gene>
    <name evidence="1" type="ORF">FHL15_002107</name>
</gene>
<keyword evidence="2" id="KW-1185">Reference proteome</keyword>
<comment type="caution">
    <text evidence="1">The sequence shown here is derived from an EMBL/GenBank/DDBJ whole genome shotgun (WGS) entry which is preliminary data.</text>
</comment>